<evidence type="ECO:0000313" key="9">
    <source>
        <dbReference type="Proteomes" id="UP000093267"/>
    </source>
</evidence>
<dbReference type="PANTHER" id="PTHR10815">
    <property type="entry name" value="METHYLATED-DNA--PROTEIN-CYSTEINE METHYLTRANSFERASE"/>
    <property type="match status" value="1"/>
</dbReference>
<dbReference type="InterPro" id="IPR036217">
    <property type="entry name" value="MethylDNA_cys_MeTrfase_DNAb"/>
</dbReference>
<dbReference type="SUPFAM" id="SSF46767">
    <property type="entry name" value="Methylated DNA-protein cysteine methyltransferase, C-terminal domain"/>
    <property type="match status" value="1"/>
</dbReference>
<dbReference type="InterPro" id="IPR014048">
    <property type="entry name" value="MethylDNA_cys_MeTrfase_DNA-bd"/>
</dbReference>
<dbReference type="InterPro" id="IPR036388">
    <property type="entry name" value="WH-like_DNA-bd_sf"/>
</dbReference>
<evidence type="ECO:0000256" key="1">
    <source>
        <dbReference type="ARBA" id="ARBA00001286"/>
    </source>
</evidence>
<dbReference type="KEGG" id="lpd:AYR62_00115"/>
<dbReference type="InterPro" id="IPR001497">
    <property type="entry name" value="MethylDNA_cys_MeTrfase_AS"/>
</dbReference>
<keyword evidence="2" id="KW-0489">Methyltransferase</keyword>
<dbReference type="AlphaFoldDB" id="A0A1B2IVV8"/>
<evidence type="ECO:0000256" key="6">
    <source>
        <dbReference type="ARBA" id="ARBA00049348"/>
    </source>
</evidence>
<sequence>MLQTIPYGQSMSYQEVANEISRQTGHRSSARAVGGAVGKNPISIIIPCHRVLGKNGALTGYATGTDKKIALMKLENMILV</sequence>
<dbReference type="Proteomes" id="UP000093267">
    <property type="component" value="Chromosome"/>
</dbReference>
<evidence type="ECO:0000256" key="3">
    <source>
        <dbReference type="ARBA" id="ARBA00022679"/>
    </source>
</evidence>
<proteinExistence type="predicted"/>
<accession>A0A1B2IVV8</accession>
<dbReference type="GO" id="GO:0032259">
    <property type="term" value="P:methylation"/>
    <property type="evidence" value="ECO:0007669"/>
    <property type="project" value="UniProtKB-KW"/>
</dbReference>
<comment type="catalytic activity">
    <reaction evidence="6">
        <text>a 6-O-methyl-2'-deoxyguanosine in DNA + L-cysteinyl-[protein] = S-methyl-L-cysteinyl-[protein] + a 2'-deoxyguanosine in DNA</text>
        <dbReference type="Rhea" id="RHEA:24000"/>
        <dbReference type="Rhea" id="RHEA-COMP:10131"/>
        <dbReference type="Rhea" id="RHEA-COMP:10132"/>
        <dbReference type="Rhea" id="RHEA-COMP:11367"/>
        <dbReference type="Rhea" id="RHEA-COMP:11368"/>
        <dbReference type="ChEBI" id="CHEBI:29950"/>
        <dbReference type="ChEBI" id="CHEBI:82612"/>
        <dbReference type="ChEBI" id="CHEBI:85445"/>
        <dbReference type="ChEBI" id="CHEBI:85448"/>
        <dbReference type="EC" id="2.1.1.63"/>
    </reaction>
</comment>
<feature type="domain" description="Methylated-DNA-[protein]-cysteine S-methyltransferase DNA binding" evidence="7">
    <location>
        <begin position="2"/>
        <end position="76"/>
    </location>
</feature>
<evidence type="ECO:0000259" key="7">
    <source>
        <dbReference type="Pfam" id="PF01035"/>
    </source>
</evidence>
<dbReference type="GO" id="GO:0003908">
    <property type="term" value="F:methylated-DNA-[protein]-cysteine S-methyltransferase activity"/>
    <property type="evidence" value="ECO:0007669"/>
    <property type="project" value="UniProtKB-EC"/>
</dbReference>
<evidence type="ECO:0000313" key="8">
    <source>
        <dbReference type="EMBL" id="ANZ66183.1"/>
    </source>
</evidence>
<dbReference type="Gene3D" id="1.10.10.10">
    <property type="entry name" value="Winged helix-like DNA-binding domain superfamily/Winged helix DNA-binding domain"/>
    <property type="match status" value="1"/>
</dbReference>
<keyword evidence="3" id="KW-0808">Transferase</keyword>
<dbReference type="PANTHER" id="PTHR10815:SF5">
    <property type="entry name" value="METHYLATED-DNA--PROTEIN-CYSTEINE METHYLTRANSFERASE"/>
    <property type="match status" value="1"/>
</dbReference>
<dbReference type="STRING" id="240427.AYR62_00115"/>
<dbReference type="GO" id="GO:0006281">
    <property type="term" value="P:DNA repair"/>
    <property type="evidence" value="ECO:0007669"/>
    <property type="project" value="UniProtKB-KW"/>
</dbReference>
<dbReference type="CDD" id="cd06445">
    <property type="entry name" value="ATase"/>
    <property type="match status" value="1"/>
</dbReference>
<keyword evidence="9" id="KW-1185">Reference proteome</keyword>
<reference evidence="8 9" key="1">
    <citation type="submission" date="2016-03" db="EMBL/GenBank/DDBJ databases">
        <title>Pediococcus and Lactobacillus from brewery environment - whole genome sequencing and assembly.</title>
        <authorList>
            <person name="Behr J."/>
            <person name="Geissler A.J."/>
            <person name="Vogel R.F."/>
        </authorList>
    </citation>
    <scope>NUCLEOTIDE SEQUENCE [LARGE SCALE GENOMIC DNA]</scope>
    <source>
        <strain evidence="8 9">TMW 1.1995</strain>
    </source>
</reference>
<evidence type="ECO:0000256" key="4">
    <source>
        <dbReference type="ARBA" id="ARBA00022763"/>
    </source>
</evidence>
<protein>
    <recommendedName>
        <fullName evidence="7">Methylated-DNA-[protein]-cysteine S-methyltransferase DNA binding domain-containing protein</fullName>
    </recommendedName>
</protein>
<dbReference type="NCBIfam" id="TIGR00589">
    <property type="entry name" value="ogt"/>
    <property type="match status" value="1"/>
</dbReference>
<gene>
    <name evidence="8" type="ORF">AYR63_02835</name>
</gene>
<dbReference type="PROSITE" id="PS00374">
    <property type="entry name" value="MGMT"/>
    <property type="match status" value="1"/>
</dbReference>
<evidence type="ECO:0000256" key="5">
    <source>
        <dbReference type="ARBA" id="ARBA00023204"/>
    </source>
</evidence>
<dbReference type="Pfam" id="PF01035">
    <property type="entry name" value="DNA_binding_1"/>
    <property type="match status" value="1"/>
</dbReference>
<name>A0A1B2IVV8_9LACO</name>
<comment type="catalytic activity">
    <reaction evidence="1">
        <text>a 4-O-methyl-thymidine in DNA + L-cysteinyl-[protein] = a thymidine in DNA + S-methyl-L-cysteinyl-[protein]</text>
        <dbReference type="Rhea" id="RHEA:53428"/>
        <dbReference type="Rhea" id="RHEA-COMP:10131"/>
        <dbReference type="Rhea" id="RHEA-COMP:10132"/>
        <dbReference type="Rhea" id="RHEA-COMP:13555"/>
        <dbReference type="Rhea" id="RHEA-COMP:13556"/>
        <dbReference type="ChEBI" id="CHEBI:29950"/>
        <dbReference type="ChEBI" id="CHEBI:82612"/>
        <dbReference type="ChEBI" id="CHEBI:137386"/>
        <dbReference type="ChEBI" id="CHEBI:137387"/>
        <dbReference type="EC" id="2.1.1.63"/>
    </reaction>
</comment>
<organism evidence="8 9">
    <name type="scientific">Secundilactobacillus paracollinoides</name>
    <dbReference type="NCBI Taxonomy" id="240427"/>
    <lineage>
        <taxon>Bacteria</taxon>
        <taxon>Bacillati</taxon>
        <taxon>Bacillota</taxon>
        <taxon>Bacilli</taxon>
        <taxon>Lactobacillales</taxon>
        <taxon>Lactobacillaceae</taxon>
        <taxon>Secundilactobacillus</taxon>
    </lineage>
</organism>
<dbReference type="EMBL" id="CP014924">
    <property type="protein sequence ID" value="ANZ66183.1"/>
    <property type="molecule type" value="Genomic_DNA"/>
</dbReference>
<evidence type="ECO:0000256" key="2">
    <source>
        <dbReference type="ARBA" id="ARBA00022603"/>
    </source>
</evidence>
<keyword evidence="5" id="KW-0234">DNA repair</keyword>
<keyword evidence="4" id="KW-0227">DNA damage</keyword>